<dbReference type="InterPro" id="IPR043127">
    <property type="entry name" value="Sec-1-like_dom3a"/>
</dbReference>
<evidence type="ECO:0000256" key="2">
    <source>
        <dbReference type="SAM" id="MobiDB-lite"/>
    </source>
</evidence>
<feature type="region of interest" description="Disordered" evidence="2">
    <location>
        <begin position="30"/>
        <end position="55"/>
    </location>
</feature>
<gene>
    <name evidence="3" type="ORF">C8Q71DRAFT_797377</name>
</gene>
<comment type="similarity">
    <text evidence="1">Belongs to the STXBP/unc-18/SEC1 family.</text>
</comment>
<dbReference type="Pfam" id="PF00995">
    <property type="entry name" value="Sec1"/>
    <property type="match status" value="1"/>
</dbReference>
<dbReference type="RefSeq" id="XP_047778271.1">
    <property type="nucleotide sequence ID" value="XM_047925746.1"/>
</dbReference>
<accession>A0ABQ8KE34</accession>
<dbReference type="SUPFAM" id="SSF56815">
    <property type="entry name" value="Sec1/munc18-like (SM) proteins"/>
    <property type="match status" value="1"/>
</dbReference>
<dbReference type="Gene3D" id="3.90.830.10">
    <property type="entry name" value="Syntaxin Binding Protein 1, Chain A, domain 2"/>
    <property type="match status" value="1"/>
</dbReference>
<dbReference type="Gene3D" id="3.40.50.2060">
    <property type="match status" value="1"/>
</dbReference>
<protein>
    <submittedName>
        <fullName evidence="3">Sec1-like protein</fullName>
    </submittedName>
</protein>
<dbReference type="Proteomes" id="UP000814176">
    <property type="component" value="Unassembled WGS sequence"/>
</dbReference>
<dbReference type="PANTHER" id="PTHR11679">
    <property type="entry name" value="VESICLE PROTEIN SORTING-ASSOCIATED"/>
    <property type="match status" value="1"/>
</dbReference>
<dbReference type="InterPro" id="IPR036045">
    <property type="entry name" value="Sec1-like_sf"/>
</dbReference>
<dbReference type="EMBL" id="JADCUA010000012">
    <property type="protein sequence ID" value="KAH9835894.1"/>
    <property type="molecule type" value="Genomic_DNA"/>
</dbReference>
<sequence length="704" mass="75850">MASTVVKQPTTAAPTLQESQTNALLTLLNLNNPVEPPSNPLTNPPKHASSTKTPVATGPPVWKVLVLDQHTKDVLATVLRVQDLRDVGVTLHVQLHSNRPPLPDVPAVYFVSPTLPNIRRIAQDLEKGLYESFHLSFVEPLPRALLEELAAAVARDGTGESVEQVLDQYLSFIAPSPSLFSLLPPPTAASASAPTTPQEYGSSQAHSTYALLNSPSSSEQQIEEEIERIASGLFSVVATMGSVPIIRCPRGNAAEMIAKKLETKIRDAILSAARSHSTSIFSQDTTGLSNLQRPLLLILDRNVDLVPMMSHGWTYQALASDCLEMKLNRVVVSQPQKRSYDLDSKDFFWAKNAANPFPQVAEDIDTELNRYKQDAAEITRSTGVSDVNDIAQMDLSANATHLKTAITALPELTARKAVLDTHMNIATALLEEIKKRGLDELFSTEEAIGKQTVQTILETLRHPKDGANPTPLDKLRLVLVFYLSCSDNAISKTDIAELEKELKAAGVDVAAFEYVRRTREISRMTVSSAMGGTSTPNVGGNTPGGELFRGFGALSSRLTDRLKDGGLENLISGVKNFLPANKLLPVTRLTEALMESSAASNQSLQETDEYLFLDPRASRNAAGLGLSGVNAPVGAATTGGRSKRMAFTDGTVFVVGGAGYVEYGNLEEWAKRMGKRVTYGGTEILDPGGFVQTLESLGKSGAQG</sequence>
<proteinExistence type="inferred from homology"/>
<evidence type="ECO:0000256" key="1">
    <source>
        <dbReference type="ARBA" id="ARBA00009884"/>
    </source>
</evidence>
<name>A0ABQ8KE34_9APHY</name>
<evidence type="ECO:0000313" key="4">
    <source>
        <dbReference type="Proteomes" id="UP000814176"/>
    </source>
</evidence>
<dbReference type="PIRSF" id="PIRSF005715">
    <property type="entry name" value="VPS45_Sec1"/>
    <property type="match status" value="1"/>
</dbReference>
<comment type="caution">
    <text evidence="3">The sequence shown here is derived from an EMBL/GenBank/DDBJ whole genome shotgun (WGS) entry which is preliminary data.</text>
</comment>
<keyword evidence="4" id="KW-1185">Reference proteome</keyword>
<organism evidence="3 4">
    <name type="scientific">Rhodofomes roseus</name>
    <dbReference type="NCBI Taxonomy" id="34475"/>
    <lineage>
        <taxon>Eukaryota</taxon>
        <taxon>Fungi</taxon>
        <taxon>Dikarya</taxon>
        <taxon>Basidiomycota</taxon>
        <taxon>Agaricomycotina</taxon>
        <taxon>Agaricomycetes</taxon>
        <taxon>Polyporales</taxon>
        <taxon>Rhodofomes</taxon>
    </lineage>
</organism>
<evidence type="ECO:0000313" key="3">
    <source>
        <dbReference type="EMBL" id="KAH9835894.1"/>
    </source>
</evidence>
<dbReference type="InterPro" id="IPR043154">
    <property type="entry name" value="Sec-1-like_dom1"/>
</dbReference>
<dbReference type="Gene3D" id="1.25.40.60">
    <property type="match status" value="1"/>
</dbReference>
<dbReference type="GeneID" id="72006478"/>
<dbReference type="InterPro" id="IPR001619">
    <property type="entry name" value="Sec1-like"/>
</dbReference>
<reference evidence="3 4" key="1">
    <citation type="journal article" date="2021" name="Environ. Microbiol.">
        <title>Gene family expansions and transcriptome signatures uncover fungal adaptations to wood decay.</title>
        <authorList>
            <person name="Hage H."/>
            <person name="Miyauchi S."/>
            <person name="Viragh M."/>
            <person name="Drula E."/>
            <person name="Min B."/>
            <person name="Chaduli D."/>
            <person name="Navarro D."/>
            <person name="Favel A."/>
            <person name="Norest M."/>
            <person name="Lesage-Meessen L."/>
            <person name="Balint B."/>
            <person name="Merenyi Z."/>
            <person name="de Eugenio L."/>
            <person name="Morin E."/>
            <person name="Martinez A.T."/>
            <person name="Baldrian P."/>
            <person name="Stursova M."/>
            <person name="Martinez M.J."/>
            <person name="Novotny C."/>
            <person name="Magnuson J.K."/>
            <person name="Spatafora J.W."/>
            <person name="Maurice S."/>
            <person name="Pangilinan J."/>
            <person name="Andreopoulos W."/>
            <person name="LaButti K."/>
            <person name="Hundley H."/>
            <person name="Na H."/>
            <person name="Kuo A."/>
            <person name="Barry K."/>
            <person name="Lipzen A."/>
            <person name="Henrissat B."/>
            <person name="Riley R."/>
            <person name="Ahrendt S."/>
            <person name="Nagy L.G."/>
            <person name="Grigoriev I.V."/>
            <person name="Martin F."/>
            <person name="Rosso M.N."/>
        </authorList>
    </citation>
    <scope>NUCLEOTIDE SEQUENCE [LARGE SCALE GENOMIC DNA]</scope>
    <source>
        <strain evidence="3 4">CIRM-BRFM 1785</strain>
    </source>
</reference>
<dbReference type="InterPro" id="IPR027482">
    <property type="entry name" value="Sec1-like_dom2"/>
</dbReference>
<dbReference type="Gene3D" id="3.40.50.1910">
    <property type="match status" value="1"/>
</dbReference>
<feature type="compositionally biased region" description="Pro residues" evidence="2">
    <location>
        <begin position="34"/>
        <end position="43"/>
    </location>
</feature>